<feature type="compositionally biased region" description="Basic and acidic residues" evidence="1">
    <location>
        <begin position="144"/>
        <end position="169"/>
    </location>
</feature>
<gene>
    <name evidence="3" type="ORF">GCM10007269_31280</name>
</gene>
<feature type="domain" description="DnaJ homologue subfamily C member 28 conserved" evidence="2">
    <location>
        <begin position="29"/>
        <end position="94"/>
    </location>
</feature>
<protein>
    <recommendedName>
        <fullName evidence="2">DnaJ homologue subfamily C member 28 conserved domain-containing protein</fullName>
    </recommendedName>
</protein>
<sequence>MTSPESIPPLPFYNPAAFAFDTEVAIALIADMQIRKAIERGEFDDLPGSGEPRDLPDHHDPDWWLKSLMKRERIMMLPPSIQLRKDDAALDAELDQLSNDAAVRHEVEQFNERVIRARYQLPAGPPLVTMPRDVEATVAAWADRRATRAEEAHKKADEESQAREGAKRNDRNRRRLFRKRTSRSTRRGTEK</sequence>
<dbReference type="InterPro" id="IPR018961">
    <property type="entry name" value="DnaJ_homolog_subfam-C_membr-28"/>
</dbReference>
<organism evidence="3 4">
    <name type="scientific">Microbacterium murale</name>
    <dbReference type="NCBI Taxonomy" id="1081040"/>
    <lineage>
        <taxon>Bacteria</taxon>
        <taxon>Bacillati</taxon>
        <taxon>Actinomycetota</taxon>
        <taxon>Actinomycetes</taxon>
        <taxon>Micrococcales</taxon>
        <taxon>Microbacteriaceae</taxon>
        <taxon>Microbacterium</taxon>
    </lineage>
</organism>
<keyword evidence="4" id="KW-1185">Reference proteome</keyword>
<dbReference type="RefSeq" id="WP_188437503.1">
    <property type="nucleotide sequence ID" value="NZ_BMCM01000005.1"/>
</dbReference>
<dbReference type="EMBL" id="BMCM01000005">
    <property type="protein sequence ID" value="GGD86081.1"/>
    <property type="molecule type" value="Genomic_DNA"/>
</dbReference>
<evidence type="ECO:0000313" key="4">
    <source>
        <dbReference type="Proteomes" id="UP000629365"/>
    </source>
</evidence>
<proteinExistence type="predicted"/>
<evidence type="ECO:0000259" key="2">
    <source>
        <dbReference type="Pfam" id="PF09350"/>
    </source>
</evidence>
<feature type="region of interest" description="Disordered" evidence="1">
    <location>
        <begin position="144"/>
        <end position="191"/>
    </location>
</feature>
<evidence type="ECO:0000313" key="3">
    <source>
        <dbReference type="EMBL" id="GGD86081.1"/>
    </source>
</evidence>
<dbReference type="Pfam" id="PF09350">
    <property type="entry name" value="DJC28_CD"/>
    <property type="match status" value="1"/>
</dbReference>
<name>A0ABQ1S0F8_9MICO</name>
<accession>A0ABQ1S0F8</accession>
<reference evidence="4" key="1">
    <citation type="journal article" date="2019" name="Int. J. Syst. Evol. Microbiol.">
        <title>The Global Catalogue of Microorganisms (GCM) 10K type strain sequencing project: providing services to taxonomists for standard genome sequencing and annotation.</title>
        <authorList>
            <consortium name="The Broad Institute Genomics Platform"/>
            <consortium name="The Broad Institute Genome Sequencing Center for Infectious Disease"/>
            <person name="Wu L."/>
            <person name="Ma J."/>
        </authorList>
    </citation>
    <scope>NUCLEOTIDE SEQUENCE [LARGE SCALE GENOMIC DNA]</scope>
    <source>
        <strain evidence="4">CCM 7640</strain>
    </source>
</reference>
<comment type="caution">
    <text evidence="3">The sequence shown here is derived from an EMBL/GenBank/DDBJ whole genome shotgun (WGS) entry which is preliminary data.</text>
</comment>
<dbReference type="Proteomes" id="UP000629365">
    <property type="component" value="Unassembled WGS sequence"/>
</dbReference>
<evidence type="ECO:0000256" key="1">
    <source>
        <dbReference type="SAM" id="MobiDB-lite"/>
    </source>
</evidence>
<feature type="compositionally biased region" description="Basic residues" evidence="1">
    <location>
        <begin position="170"/>
        <end position="191"/>
    </location>
</feature>